<evidence type="ECO:0000313" key="1">
    <source>
        <dbReference type="EMBL" id="KAJ8896599.1"/>
    </source>
</evidence>
<name>A0ABQ9IIR3_9NEOP</name>
<protein>
    <submittedName>
        <fullName evidence="1">Uncharacterized protein</fullName>
    </submittedName>
</protein>
<reference evidence="1 2" key="1">
    <citation type="submission" date="2023-02" db="EMBL/GenBank/DDBJ databases">
        <title>LHISI_Scaffold_Assembly.</title>
        <authorList>
            <person name="Stuart O.P."/>
            <person name="Cleave R."/>
            <person name="Magrath M.J.L."/>
            <person name="Mikheyev A.S."/>
        </authorList>
    </citation>
    <scope>NUCLEOTIDE SEQUENCE [LARGE SCALE GENOMIC DNA]</scope>
    <source>
        <strain evidence="1">Daus_M_001</strain>
        <tissue evidence="1">Leg muscle</tissue>
    </source>
</reference>
<dbReference type="EMBL" id="JARBHB010000001">
    <property type="protein sequence ID" value="KAJ8896599.1"/>
    <property type="molecule type" value="Genomic_DNA"/>
</dbReference>
<keyword evidence="2" id="KW-1185">Reference proteome</keyword>
<organism evidence="1 2">
    <name type="scientific">Dryococelus australis</name>
    <dbReference type="NCBI Taxonomy" id="614101"/>
    <lineage>
        <taxon>Eukaryota</taxon>
        <taxon>Metazoa</taxon>
        <taxon>Ecdysozoa</taxon>
        <taxon>Arthropoda</taxon>
        <taxon>Hexapoda</taxon>
        <taxon>Insecta</taxon>
        <taxon>Pterygota</taxon>
        <taxon>Neoptera</taxon>
        <taxon>Polyneoptera</taxon>
        <taxon>Phasmatodea</taxon>
        <taxon>Verophasmatodea</taxon>
        <taxon>Anareolatae</taxon>
        <taxon>Phasmatidae</taxon>
        <taxon>Eurycanthinae</taxon>
        <taxon>Dryococelus</taxon>
    </lineage>
</organism>
<dbReference type="Proteomes" id="UP001159363">
    <property type="component" value="Chromosome 1"/>
</dbReference>
<comment type="caution">
    <text evidence="1">The sequence shown here is derived from an EMBL/GenBank/DDBJ whole genome shotgun (WGS) entry which is preliminary data.</text>
</comment>
<proteinExistence type="predicted"/>
<accession>A0ABQ9IIR3</accession>
<evidence type="ECO:0000313" key="2">
    <source>
        <dbReference type="Proteomes" id="UP001159363"/>
    </source>
</evidence>
<gene>
    <name evidence="1" type="ORF">PR048_001943</name>
</gene>
<sequence>MVSKALQKVTSDLQSSMDLRFLENMRSEEGLNNVIMDAKELAEKVGVVAEFEKETQVRPRKIKRIYPMRLKINLFRLGELLDTEVSSLKERFELMENHSKSFQCLYDIEHLQTRDRKELKDDCTHLHDGEECDTNGIELFDELQIFAPILTLLEALQLKPFRS</sequence>